<dbReference type="InterPro" id="IPR038759">
    <property type="entry name" value="HSPRO1/HSPRO2"/>
</dbReference>
<dbReference type="InterPro" id="IPR009743">
    <property type="entry name" value="Hs1pro-1_C"/>
</dbReference>
<dbReference type="Proteomes" id="UP000824469">
    <property type="component" value="Unassembled WGS sequence"/>
</dbReference>
<dbReference type="Pfam" id="PF07014">
    <property type="entry name" value="Hs1pro-1_C"/>
    <property type="match status" value="1"/>
</dbReference>
<evidence type="ECO:0000259" key="1">
    <source>
        <dbReference type="Pfam" id="PF07014"/>
    </source>
</evidence>
<dbReference type="PANTHER" id="PTHR34795">
    <property type="entry name" value="NEMATODE RESISTANCE PROTEIN-LIKE HSPRO1"/>
    <property type="match status" value="1"/>
</dbReference>
<name>A0AA38CPP3_TAXCH</name>
<gene>
    <name evidence="2" type="ORF">KI387_011916</name>
</gene>
<feature type="non-terminal residue" evidence="2">
    <location>
        <position position="89"/>
    </location>
</feature>
<dbReference type="AlphaFoldDB" id="A0AA38CPP3"/>
<feature type="domain" description="Hs1pro-1 C-terminal" evidence="1">
    <location>
        <begin position="17"/>
        <end position="89"/>
    </location>
</feature>
<sequence>MESDPKVWTSFLFAWPRRGFETVQLLQAFQAIQVAVKRFYFSYEQVTVVVMGSVEMKGSSYRGGAAEALSHIYTELPYFPSVDGADTFL</sequence>
<comment type="caution">
    <text evidence="2">The sequence shown here is derived from an EMBL/GenBank/DDBJ whole genome shotgun (WGS) entry which is preliminary data.</text>
</comment>
<protein>
    <recommendedName>
        <fullName evidence="1">Hs1pro-1 C-terminal domain-containing protein</fullName>
    </recommendedName>
</protein>
<dbReference type="OMA" id="HVLMAFQ"/>
<evidence type="ECO:0000313" key="3">
    <source>
        <dbReference type="Proteomes" id="UP000824469"/>
    </source>
</evidence>
<reference evidence="2 3" key="1">
    <citation type="journal article" date="2021" name="Nat. Plants">
        <title>The Taxus genome provides insights into paclitaxel biosynthesis.</title>
        <authorList>
            <person name="Xiong X."/>
            <person name="Gou J."/>
            <person name="Liao Q."/>
            <person name="Li Y."/>
            <person name="Zhou Q."/>
            <person name="Bi G."/>
            <person name="Li C."/>
            <person name="Du R."/>
            <person name="Wang X."/>
            <person name="Sun T."/>
            <person name="Guo L."/>
            <person name="Liang H."/>
            <person name="Lu P."/>
            <person name="Wu Y."/>
            <person name="Zhang Z."/>
            <person name="Ro D.K."/>
            <person name="Shang Y."/>
            <person name="Huang S."/>
            <person name="Yan J."/>
        </authorList>
    </citation>
    <scope>NUCLEOTIDE SEQUENCE [LARGE SCALE GENOMIC DNA]</scope>
    <source>
        <strain evidence="2">Ta-2019</strain>
    </source>
</reference>
<dbReference type="EMBL" id="JAHRHJ020000009">
    <property type="protein sequence ID" value="KAH9300333.1"/>
    <property type="molecule type" value="Genomic_DNA"/>
</dbReference>
<keyword evidence="3" id="KW-1185">Reference proteome</keyword>
<accession>A0AA38CPP3</accession>
<dbReference type="PANTHER" id="PTHR34795:SF1">
    <property type="entry name" value="NEMATODE RESISTANCE PROTEIN-LIKE HSPRO1"/>
    <property type="match status" value="1"/>
</dbReference>
<evidence type="ECO:0000313" key="2">
    <source>
        <dbReference type="EMBL" id="KAH9300333.1"/>
    </source>
</evidence>
<organism evidence="2 3">
    <name type="scientific">Taxus chinensis</name>
    <name type="common">Chinese yew</name>
    <name type="synonym">Taxus wallichiana var. chinensis</name>
    <dbReference type="NCBI Taxonomy" id="29808"/>
    <lineage>
        <taxon>Eukaryota</taxon>
        <taxon>Viridiplantae</taxon>
        <taxon>Streptophyta</taxon>
        <taxon>Embryophyta</taxon>
        <taxon>Tracheophyta</taxon>
        <taxon>Spermatophyta</taxon>
        <taxon>Pinopsida</taxon>
        <taxon>Pinidae</taxon>
        <taxon>Conifers II</taxon>
        <taxon>Cupressales</taxon>
        <taxon>Taxaceae</taxon>
        <taxon>Taxus</taxon>
    </lineage>
</organism>
<proteinExistence type="predicted"/>